<protein>
    <submittedName>
        <fullName evidence="1">YihD family protein</fullName>
    </submittedName>
</protein>
<accession>A0AA41W3M2</accession>
<dbReference type="Gene3D" id="1.10.1580.20">
    <property type="entry name" value="Protein of unknown function DUF1040"/>
    <property type="match status" value="1"/>
</dbReference>
<reference evidence="1 2" key="1">
    <citation type="journal article" date="2013" name="Antonie Van Leeuwenhoek">
        <title>Echinimonas agarilytica gen. nov., sp. nov., a new gammaproteobacterium isolated from the sea urchin Strongylocentrotus intermedius.</title>
        <authorList>
            <person name="Nedashkovskaya O.I."/>
            <person name="Stenkova A.M."/>
            <person name="Zhukova N.V."/>
            <person name="Van Trappen S."/>
            <person name="Lee J.S."/>
            <person name="Kim S.B."/>
        </authorList>
    </citation>
    <scope>NUCLEOTIDE SEQUENCE [LARGE SCALE GENOMIC DNA]</scope>
    <source>
        <strain evidence="1 2">KMM 6351</strain>
    </source>
</reference>
<gene>
    <name evidence="1" type="ORF">NAF29_00670</name>
</gene>
<comment type="caution">
    <text evidence="1">The sequence shown here is derived from an EMBL/GenBank/DDBJ whole genome shotgun (WGS) entry which is preliminary data.</text>
</comment>
<evidence type="ECO:0000313" key="2">
    <source>
        <dbReference type="Proteomes" id="UP001165393"/>
    </source>
</evidence>
<dbReference type="Proteomes" id="UP001165393">
    <property type="component" value="Unassembled WGS sequence"/>
</dbReference>
<evidence type="ECO:0000313" key="1">
    <source>
        <dbReference type="EMBL" id="MCM2678184.1"/>
    </source>
</evidence>
<organism evidence="1 2">
    <name type="scientific">Echinimonas agarilytica</name>
    <dbReference type="NCBI Taxonomy" id="1215918"/>
    <lineage>
        <taxon>Bacteria</taxon>
        <taxon>Pseudomonadati</taxon>
        <taxon>Pseudomonadota</taxon>
        <taxon>Gammaproteobacteria</taxon>
        <taxon>Alteromonadales</taxon>
        <taxon>Echinimonadaceae</taxon>
        <taxon>Echinimonas</taxon>
    </lineage>
</organism>
<dbReference type="AlphaFoldDB" id="A0AA41W3M2"/>
<proteinExistence type="predicted"/>
<dbReference type="InterPro" id="IPR009383">
    <property type="entry name" value="DUF1040"/>
</dbReference>
<dbReference type="RefSeq" id="WP_251259504.1">
    <property type="nucleotide sequence ID" value="NZ_JAMQGP010000001.1"/>
</dbReference>
<dbReference type="InterPro" id="IPR038134">
    <property type="entry name" value="YihD_sf"/>
</dbReference>
<sequence length="88" mass="10125">MNQHKIEEITDLLRQHWLKHQDLQLTELLQQLATQSGSDLPLHQVTDDTLFYQLKMGGSEQHEMLPGIAKDCEDDFKTALLKARGIID</sequence>
<name>A0AA41W3M2_9GAMM</name>
<dbReference type="Pfam" id="PF06288">
    <property type="entry name" value="DUF1040"/>
    <property type="match status" value="1"/>
</dbReference>
<keyword evidence="2" id="KW-1185">Reference proteome</keyword>
<dbReference type="EMBL" id="JAMQGP010000001">
    <property type="protein sequence ID" value="MCM2678184.1"/>
    <property type="molecule type" value="Genomic_DNA"/>
</dbReference>